<dbReference type="EnsemblPlants" id="OMERI01G26890.3">
    <property type="protein sequence ID" value="OMERI01G26890.3"/>
    <property type="gene ID" value="OMERI01G26890"/>
</dbReference>
<organism evidence="1">
    <name type="scientific">Oryza meridionalis</name>
    <dbReference type="NCBI Taxonomy" id="40149"/>
    <lineage>
        <taxon>Eukaryota</taxon>
        <taxon>Viridiplantae</taxon>
        <taxon>Streptophyta</taxon>
        <taxon>Embryophyta</taxon>
        <taxon>Tracheophyta</taxon>
        <taxon>Spermatophyta</taxon>
        <taxon>Magnoliopsida</taxon>
        <taxon>Liliopsida</taxon>
        <taxon>Poales</taxon>
        <taxon>Poaceae</taxon>
        <taxon>BOP clade</taxon>
        <taxon>Oryzoideae</taxon>
        <taxon>Oryzeae</taxon>
        <taxon>Oryzinae</taxon>
        <taxon>Oryza</taxon>
    </lineage>
</organism>
<sequence length="80" mass="9092">MMFTASLSKPNSAMKFFQMLDGLGAWQDRSRMLTRNSFGCYFHHPSTLEEEQIHQDTTIKSGHPGHGNFAVLTRGGLRFM</sequence>
<evidence type="ECO:0000313" key="1">
    <source>
        <dbReference type="EnsemblPlants" id="OMERI01G26890.3"/>
    </source>
</evidence>
<dbReference type="Proteomes" id="UP000008021">
    <property type="component" value="Chromosome 1"/>
</dbReference>
<dbReference type="AlphaFoldDB" id="A0A0E0C782"/>
<dbReference type="Gramene" id="OMERI01G26890.3">
    <property type="protein sequence ID" value="OMERI01G26890.3"/>
    <property type="gene ID" value="OMERI01G26890"/>
</dbReference>
<keyword evidence="2" id="KW-1185">Reference proteome</keyword>
<reference evidence="1" key="2">
    <citation type="submission" date="2018-05" db="EMBL/GenBank/DDBJ databases">
        <title>OmerRS3 (Oryza meridionalis Reference Sequence Version 3).</title>
        <authorList>
            <person name="Zhang J."/>
            <person name="Kudrna D."/>
            <person name="Lee S."/>
            <person name="Talag J."/>
            <person name="Welchert J."/>
            <person name="Wing R.A."/>
        </authorList>
    </citation>
    <scope>NUCLEOTIDE SEQUENCE [LARGE SCALE GENOMIC DNA]</scope>
    <source>
        <strain evidence="1">cv. OR44</strain>
    </source>
</reference>
<protein>
    <submittedName>
        <fullName evidence="1">Uncharacterized protein</fullName>
    </submittedName>
</protein>
<dbReference type="HOGENOM" id="CLU_2593818_0_0_1"/>
<reference evidence="1" key="1">
    <citation type="submission" date="2015-04" db="UniProtKB">
        <authorList>
            <consortium name="EnsemblPlants"/>
        </authorList>
    </citation>
    <scope>IDENTIFICATION</scope>
</reference>
<accession>A0A0E0C782</accession>
<evidence type="ECO:0000313" key="2">
    <source>
        <dbReference type="Proteomes" id="UP000008021"/>
    </source>
</evidence>
<name>A0A0E0C782_9ORYZ</name>
<proteinExistence type="predicted"/>